<evidence type="ECO:0000313" key="1">
    <source>
        <dbReference type="EMBL" id="CUS10112.1"/>
    </source>
</evidence>
<name>A0A292PR53_9PEZI</name>
<proteinExistence type="predicted"/>
<evidence type="ECO:0000313" key="2">
    <source>
        <dbReference type="Proteomes" id="UP001412239"/>
    </source>
</evidence>
<keyword evidence="2" id="KW-1185">Reference proteome</keyword>
<gene>
    <name evidence="1" type="ORF">GSTUAT00005795001</name>
</gene>
<organism evidence="1 2">
    <name type="scientific">Tuber aestivum</name>
    <name type="common">summer truffle</name>
    <dbReference type="NCBI Taxonomy" id="59557"/>
    <lineage>
        <taxon>Eukaryota</taxon>
        <taxon>Fungi</taxon>
        <taxon>Dikarya</taxon>
        <taxon>Ascomycota</taxon>
        <taxon>Pezizomycotina</taxon>
        <taxon>Pezizomycetes</taxon>
        <taxon>Pezizales</taxon>
        <taxon>Tuberaceae</taxon>
        <taxon>Tuber</taxon>
    </lineage>
</organism>
<dbReference type="AlphaFoldDB" id="A0A292PR53"/>
<accession>A0A292PR53</accession>
<dbReference type="Proteomes" id="UP001412239">
    <property type="component" value="Unassembled WGS sequence"/>
</dbReference>
<protein>
    <submittedName>
        <fullName evidence="1">Uncharacterized protein</fullName>
    </submittedName>
</protein>
<sequence length="490" mass="56212">MQGLGDELWGKQLRVIKNRTFSTPYPGHGFRPEYKVNLKEIGYGAFPDPEFKKGKAEKVFKVLQVRSELPCGTRRRLLVHQKLLAGQPTAFRTDDDECYLFDSSSNRIKTNANYLFDLPKDQKKGLWILTDKALGVARWNKKNHSWFVVLAASPLKVKASNQWKKNRNVASRYMGNWGWDEIIVAFTLEEFKPPMPAQTAMLFTVFTSLDLIARTCLDSISLTDNSAYNRTFNAYLDEIGGEIDTFMAQEGFQTVENSVHQRTSHRIAIMVQSRNRLSCKIRIVTRSIAHKAYEKAQMRSQLMCFELYDRLARQRSLRTVASWMFEAFAHDWFRNARTFEAVRLPIEDHNTPLLEFTTSRSESSNHFMDAKNLATQIRVEGGQDIEHEVIGKYCLPYNANFESVNGLVFSALDTLILLQITISKSHDIKAGGVKKLCELLPTIKNIHIVFIIPEDCENEYSRAQSIPKARDVKPKAKGLRINQFRIAGRQ</sequence>
<reference evidence="1" key="1">
    <citation type="submission" date="2015-10" db="EMBL/GenBank/DDBJ databases">
        <authorList>
            <person name="Regsiter A."/>
            <person name="william w."/>
        </authorList>
    </citation>
    <scope>NUCLEOTIDE SEQUENCE</scope>
    <source>
        <strain evidence="1">Montdore</strain>
    </source>
</reference>
<dbReference type="EMBL" id="LN891056">
    <property type="protein sequence ID" value="CUS10112.1"/>
    <property type="molecule type" value="Genomic_DNA"/>
</dbReference>